<dbReference type="AlphaFoldDB" id="A0A848IMP7"/>
<comment type="subcellular location">
    <subcellularLocation>
        <location evidence="1">Membrane</location>
        <topology evidence="1">Single-pass membrane protein</topology>
    </subcellularLocation>
</comment>
<dbReference type="PRINTS" id="PR00721">
    <property type="entry name" value="STOMATIN"/>
</dbReference>
<dbReference type="PANTHER" id="PTHR10264">
    <property type="entry name" value="BAND 7 PROTEIN-RELATED"/>
    <property type="match status" value="1"/>
</dbReference>
<organism evidence="5 6">
    <name type="scientific">Paraburkholderia polaris</name>
    <dbReference type="NCBI Taxonomy" id="2728848"/>
    <lineage>
        <taxon>Bacteria</taxon>
        <taxon>Pseudomonadati</taxon>
        <taxon>Pseudomonadota</taxon>
        <taxon>Betaproteobacteria</taxon>
        <taxon>Burkholderiales</taxon>
        <taxon>Burkholderiaceae</taxon>
        <taxon>Paraburkholderia</taxon>
    </lineage>
</organism>
<keyword evidence="3" id="KW-0472">Membrane</keyword>
<keyword evidence="3" id="KW-1133">Transmembrane helix</keyword>
<keyword evidence="6" id="KW-1185">Reference proteome</keyword>
<evidence type="ECO:0000256" key="3">
    <source>
        <dbReference type="SAM" id="Phobius"/>
    </source>
</evidence>
<evidence type="ECO:0000313" key="5">
    <source>
        <dbReference type="EMBL" id="NMM03608.1"/>
    </source>
</evidence>
<dbReference type="Gene3D" id="6.10.250.2090">
    <property type="match status" value="1"/>
</dbReference>
<dbReference type="Proteomes" id="UP000544134">
    <property type="component" value="Unassembled WGS sequence"/>
</dbReference>
<dbReference type="Pfam" id="PF01145">
    <property type="entry name" value="Band_7"/>
    <property type="match status" value="1"/>
</dbReference>
<evidence type="ECO:0000313" key="6">
    <source>
        <dbReference type="Proteomes" id="UP000544134"/>
    </source>
</evidence>
<dbReference type="RefSeq" id="WP_169490402.1">
    <property type="nucleotide sequence ID" value="NZ_JABBGJ010000056.1"/>
</dbReference>
<dbReference type="EMBL" id="JABBGJ010000056">
    <property type="protein sequence ID" value="NMM03608.1"/>
    <property type="molecule type" value="Genomic_DNA"/>
</dbReference>
<sequence>MNPITLLISTVFLLAGVAAGGLVNIYFGPPLIIIALLVGMSVKVANVWEKFVILRVGKLQSVRGAGLFMIIPVLDSVVAIIDERIQTTAFNAEQALTKDTVPVNVDAIIFWHVCDAQKAALAITDYRQAIDRVAQTTLRELIGSSMLATLLSDRTVADAHLRDEIGGKTAAWGIAVGSVEIRDVAIPVALQDAMSRQAQAEREKQARVILGSAEAAIAANFVEAARVYEKQPGALQLRAMNIIYETTKERGATILMPTSMVDSLNPALALAIAGDDLAGAAVTPLKTAA</sequence>
<accession>A0A848IMP7</accession>
<keyword evidence="3" id="KW-0812">Transmembrane</keyword>
<dbReference type="InterPro" id="IPR001107">
    <property type="entry name" value="Band_7"/>
</dbReference>
<evidence type="ECO:0000259" key="4">
    <source>
        <dbReference type="SMART" id="SM00244"/>
    </source>
</evidence>
<reference evidence="5 6" key="1">
    <citation type="submission" date="2020-04" db="EMBL/GenBank/DDBJ databases">
        <title>Paraburkholderia sp. RP-4-7 isolated from soil.</title>
        <authorList>
            <person name="Dahal R.H."/>
        </authorList>
    </citation>
    <scope>NUCLEOTIDE SEQUENCE [LARGE SCALE GENOMIC DNA]</scope>
    <source>
        <strain evidence="5 6">RP-4-7</strain>
    </source>
</reference>
<dbReference type="InterPro" id="IPR043202">
    <property type="entry name" value="Band-7_stomatin-like"/>
</dbReference>
<feature type="transmembrane region" description="Helical" evidence="3">
    <location>
        <begin position="29"/>
        <end position="48"/>
    </location>
</feature>
<dbReference type="SMART" id="SM00244">
    <property type="entry name" value="PHB"/>
    <property type="match status" value="1"/>
</dbReference>
<dbReference type="GO" id="GO:0005886">
    <property type="term" value="C:plasma membrane"/>
    <property type="evidence" value="ECO:0007669"/>
    <property type="project" value="InterPro"/>
</dbReference>
<evidence type="ECO:0000256" key="1">
    <source>
        <dbReference type="ARBA" id="ARBA00004167"/>
    </source>
</evidence>
<dbReference type="FunFam" id="3.30.479.30:FF:000004">
    <property type="entry name" value="Putative membrane protease family, stomatin"/>
    <property type="match status" value="1"/>
</dbReference>
<comment type="similarity">
    <text evidence="2">Belongs to the band 7/mec-2 family.</text>
</comment>
<dbReference type="CDD" id="cd13775">
    <property type="entry name" value="SPFH_eoslipins_u3"/>
    <property type="match status" value="1"/>
</dbReference>
<dbReference type="Gene3D" id="3.30.479.30">
    <property type="entry name" value="Band 7 domain"/>
    <property type="match status" value="1"/>
</dbReference>
<evidence type="ECO:0000256" key="2">
    <source>
        <dbReference type="ARBA" id="ARBA00008164"/>
    </source>
</evidence>
<name>A0A848IMP7_9BURK</name>
<feature type="domain" description="Band 7" evidence="4">
    <location>
        <begin position="40"/>
        <end position="198"/>
    </location>
</feature>
<dbReference type="GO" id="GO:0098552">
    <property type="term" value="C:side of membrane"/>
    <property type="evidence" value="ECO:0007669"/>
    <property type="project" value="UniProtKB-ARBA"/>
</dbReference>
<proteinExistence type="inferred from homology"/>
<dbReference type="InterPro" id="IPR036013">
    <property type="entry name" value="Band_7/SPFH_dom_sf"/>
</dbReference>
<feature type="transmembrane region" description="Helical" evidence="3">
    <location>
        <begin position="60"/>
        <end position="81"/>
    </location>
</feature>
<dbReference type="SUPFAM" id="SSF117892">
    <property type="entry name" value="Band 7/SPFH domain"/>
    <property type="match status" value="1"/>
</dbReference>
<dbReference type="InterPro" id="IPR001972">
    <property type="entry name" value="Stomatin_HflK_fam"/>
</dbReference>
<gene>
    <name evidence="5" type="ORF">HHL24_37755</name>
</gene>
<comment type="caution">
    <text evidence="5">The sequence shown here is derived from an EMBL/GenBank/DDBJ whole genome shotgun (WGS) entry which is preliminary data.</text>
</comment>
<dbReference type="PANTHER" id="PTHR10264:SF19">
    <property type="entry name" value="AT06885P-RELATED"/>
    <property type="match status" value="1"/>
</dbReference>
<protein>
    <submittedName>
        <fullName evidence="5">Slipin family protein</fullName>
    </submittedName>
</protein>